<evidence type="ECO:0000256" key="1">
    <source>
        <dbReference type="ARBA" id="ARBA00004613"/>
    </source>
</evidence>
<keyword evidence="5" id="KW-1185">Reference proteome</keyword>
<gene>
    <name evidence="4" type="ORF">SAMN05877831_10514</name>
</gene>
<proteinExistence type="predicted"/>
<keyword evidence="2" id="KW-0964">Secreted</keyword>
<dbReference type="Gene3D" id="2.150.10.10">
    <property type="entry name" value="Serralysin-like metalloprotease, C-terminal"/>
    <property type="match status" value="5"/>
</dbReference>
<evidence type="ECO:0000256" key="2">
    <source>
        <dbReference type="ARBA" id="ARBA00022525"/>
    </source>
</evidence>
<feature type="compositionally biased region" description="Low complexity" evidence="3">
    <location>
        <begin position="263"/>
        <end position="272"/>
    </location>
</feature>
<dbReference type="PROSITE" id="PS00330">
    <property type="entry name" value="HEMOLYSIN_CALCIUM"/>
    <property type="match status" value="3"/>
</dbReference>
<sequence>MLIESLADTDDLVLDGVTALAAAALGDAIRIFTTSGSEAGLGQIALDISTLGAVSSKDMGTLTGTAGDDMLSLTTGSGTLLGDAGNDILSDGPGCDRLQGGAGADIFVLCADGQTDTILDVTPGEDRIDLSGWPMFYAARQALYIATATGATLRFGDEVLVLRSAAGKPLTLQDIAALIPFVTSHFEVTVQPLLHSDPDPVPESPETPGLHLTGTDGDDSLDGGAGSDVIDGGNGDDRLFGEGGDDWLAGRGGNDSLDGGDGNDSLASAAGDDVIHGGAGNDNIGAGTGHDTVFSEAGHDTIGGGAGRDSLSGGADNDAISGGPGNDRLFGDDGADSLAGGIGNDRVDGGAGEDDLGGGPGCDTLLGGSGDDRLGGGEGDDALFGESGDDFLAGGGRNDRLSGGEGADTLNGGTGEDWLAGGAGADLFVFNLLTAGEHDVIADFETGLDRIRLADIPPAASGGRFGTLTFEAAAQGTLLIWHGHEILLEGVVQADLSAKDFLFV</sequence>
<protein>
    <submittedName>
        <fullName evidence="4">Ca2+-binding RTX toxin-like protein</fullName>
    </submittedName>
</protein>
<dbReference type="PANTHER" id="PTHR38340:SF1">
    <property type="entry name" value="S-LAYER PROTEIN"/>
    <property type="match status" value="1"/>
</dbReference>
<dbReference type="Proteomes" id="UP000219111">
    <property type="component" value="Unassembled WGS sequence"/>
</dbReference>
<feature type="region of interest" description="Disordered" evidence="3">
    <location>
        <begin position="193"/>
        <end position="389"/>
    </location>
</feature>
<dbReference type="InterPro" id="IPR018511">
    <property type="entry name" value="Hemolysin-typ_Ca-bd_CS"/>
</dbReference>
<feature type="region of interest" description="Disordered" evidence="3">
    <location>
        <begin position="394"/>
        <end position="413"/>
    </location>
</feature>
<dbReference type="AlphaFoldDB" id="A0A285SFQ2"/>
<dbReference type="SUPFAM" id="SSF51120">
    <property type="entry name" value="beta-Roll"/>
    <property type="match status" value="3"/>
</dbReference>
<evidence type="ECO:0000313" key="4">
    <source>
        <dbReference type="EMBL" id="SOC06419.1"/>
    </source>
</evidence>
<name>A0A285SFQ2_9RHOB</name>
<feature type="compositionally biased region" description="Acidic residues" evidence="3">
    <location>
        <begin position="378"/>
        <end position="389"/>
    </location>
</feature>
<comment type="subcellular location">
    <subcellularLocation>
        <location evidence="1">Secreted</location>
    </subcellularLocation>
</comment>
<dbReference type="GO" id="GO:0005509">
    <property type="term" value="F:calcium ion binding"/>
    <property type="evidence" value="ECO:0007669"/>
    <property type="project" value="InterPro"/>
</dbReference>
<dbReference type="InterPro" id="IPR011049">
    <property type="entry name" value="Serralysin-like_metalloprot_C"/>
</dbReference>
<dbReference type="PANTHER" id="PTHR38340">
    <property type="entry name" value="S-LAYER PROTEIN"/>
    <property type="match status" value="1"/>
</dbReference>
<dbReference type="GO" id="GO:0005576">
    <property type="term" value="C:extracellular region"/>
    <property type="evidence" value="ECO:0007669"/>
    <property type="project" value="UniProtKB-SubCell"/>
</dbReference>
<dbReference type="InterPro" id="IPR050557">
    <property type="entry name" value="RTX_toxin/Mannuronan_C5-epim"/>
</dbReference>
<evidence type="ECO:0000313" key="5">
    <source>
        <dbReference type="Proteomes" id="UP000219111"/>
    </source>
</evidence>
<dbReference type="EMBL" id="OBMT01000005">
    <property type="protein sequence ID" value="SOC06419.1"/>
    <property type="molecule type" value="Genomic_DNA"/>
</dbReference>
<dbReference type="InterPro" id="IPR001343">
    <property type="entry name" value="Hemolysn_Ca-bd"/>
</dbReference>
<dbReference type="Pfam" id="PF00353">
    <property type="entry name" value="HemolysinCabind"/>
    <property type="match status" value="6"/>
</dbReference>
<reference evidence="5" key="1">
    <citation type="submission" date="2017-08" db="EMBL/GenBank/DDBJ databases">
        <authorList>
            <person name="Varghese N."/>
            <person name="Submissions S."/>
        </authorList>
    </citation>
    <scope>NUCLEOTIDE SEQUENCE [LARGE SCALE GENOMIC DNA]</scope>
    <source>
        <strain evidence="5">JA276</strain>
    </source>
</reference>
<accession>A0A285SFQ2</accession>
<dbReference type="PRINTS" id="PR00313">
    <property type="entry name" value="CABNDNGRPT"/>
</dbReference>
<evidence type="ECO:0000256" key="3">
    <source>
        <dbReference type="SAM" id="MobiDB-lite"/>
    </source>
</evidence>
<organism evidence="4 5">
    <name type="scientific">Rhodobacter maris</name>
    <dbReference type="NCBI Taxonomy" id="446682"/>
    <lineage>
        <taxon>Bacteria</taxon>
        <taxon>Pseudomonadati</taxon>
        <taxon>Pseudomonadota</taxon>
        <taxon>Alphaproteobacteria</taxon>
        <taxon>Rhodobacterales</taxon>
        <taxon>Rhodobacter group</taxon>
        <taxon>Rhodobacter</taxon>
    </lineage>
</organism>